<feature type="compositionally biased region" description="Gly residues" evidence="1">
    <location>
        <begin position="228"/>
        <end position="241"/>
    </location>
</feature>
<dbReference type="EMBL" id="BQNB010013487">
    <property type="protein sequence ID" value="GJT16597.1"/>
    <property type="molecule type" value="Genomic_DNA"/>
</dbReference>
<organism evidence="2 3">
    <name type="scientific">Tanacetum coccineum</name>
    <dbReference type="NCBI Taxonomy" id="301880"/>
    <lineage>
        <taxon>Eukaryota</taxon>
        <taxon>Viridiplantae</taxon>
        <taxon>Streptophyta</taxon>
        <taxon>Embryophyta</taxon>
        <taxon>Tracheophyta</taxon>
        <taxon>Spermatophyta</taxon>
        <taxon>Magnoliopsida</taxon>
        <taxon>eudicotyledons</taxon>
        <taxon>Gunneridae</taxon>
        <taxon>Pentapetalae</taxon>
        <taxon>asterids</taxon>
        <taxon>campanulids</taxon>
        <taxon>Asterales</taxon>
        <taxon>Asteraceae</taxon>
        <taxon>Asteroideae</taxon>
        <taxon>Anthemideae</taxon>
        <taxon>Anthemidinae</taxon>
        <taxon>Tanacetum</taxon>
    </lineage>
</organism>
<protein>
    <submittedName>
        <fullName evidence="2">Uncharacterized protein</fullName>
    </submittedName>
</protein>
<evidence type="ECO:0000313" key="2">
    <source>
        <dbReference type="EMBL" id="GJT16597.1"/>
    </source>
</evidence>
<reference evidence="2" key="1">
    <citation type="journal article" date="2022" name="Int. J. Mol. Sci.">
        <title>Draft Genome of Tanacetum Coccineum: Genomic Comparison of Closely Related Tanacetum-Family Plants.</title>
        <authorList>
            <person name="Yamashiro T."/>
            <person name="Shiraishi A."/>
            <person name="Nakayama K."/>
            <person name="Satake H."/>
        </authorList>
    </citation>
    <scope>NUCLEOTIDE SEQUENCE</scope>
</reference>
<comment type="caution">
    <text evidence="2">The sequence shown here is derived from an EMBL/GenBank/DDBJ whole genome shotgun (WGS) entry which is preliminary data.</text>
</comment>
<proteinExistence type="predicted"/>
<feature type="region of interest" description="Disordered" evidence="1">
    <location>
        <begin position="221"/>
        <end position="241"/>
    </location>
</feature>
<name>A0ABQ5BRZ1_9ASTR</name>
<gene>
    <name evidence="2" type="ORF">Tco_0875303</name>
</gene>
<dbReference type="Proteomes" id="UP001151760">
    <property type="component" value="Unassembled WGS sequence"/>
</dbReference>
<evidence type="ECO:0000313" key="3">
    <source>
        <dbReference type="Proteomes" id="UP001151760"/>
    </source>
</evidence>
<sequence length="241" mass="26280">MNVLGTCGELDAFVSIPDEGDMTFLHKKGKSGAAVGKLVLLHVFVQWVEVLDNFLESSRWFLISRLLSSLLYAVIILLAEQWEHSSRVDIKTIRTWFSSHSINVFFNYTNESRLNSCGSGGGRQLENHVGEECNLMMTCTISAELSPNLHTRDPEAIPNPSEVVVNLGRRYTAVVLTISRMGRTLAATSTQTKKDTPNKSPASHLSPLVAAEKPHEQIGLECSAVNTGEGGRSVKGIRGGG</sequence>
<keyword evidence="3" id="KW-1185">Reference proteome</keyword>
<evidence type="ECO:0000256" key="1">
    <source>
        <dbReference type="SAM" id="MobiDB-lite"/>
    </source>
</evidence>
<reference evidence="2" key="2">
    <citation type="submission" date="2022-01" db="EMBL/GenBank/DDBJ databases">
        <authorList>
            <person name="Yamashiro T."/>
            <person name="Shiraishi A."/>
            <person name="Satake H."/>
            <person name="Nakayama K."/>
        </authorList>
    </citation>
    <scope>NUCLEOTIDE SEQUENCE</scope>
</reference>
<accession>A0ABQ5BRZ1</accession>